<feature type="chain" id="PRO_5046241458" evidence="1">
    <location>
        <begin position="20"/>
        <end position="179"/>
    </location>
</feature>
<keyword evidence="3" id="KW-1185">Reference proteome</keyword>
<evidence type="ECO:0000256" key="1">
    <source>
        <dbReference type="SAM" id="SignalP"/>
    </source>
</evidence>
<proteinExistence type="predicted"/>
<sequence length="179" mass="18976">MTNKILTLSVLLFAGYANASVQDIFFSCPNGMTVHLTSQAAVYIDTKQVKVKKYNNNYFEVTKNGDTISLSRDSGSQFSASYTGKNGANGVCSVTQAPAKNNDPFPYASSTAKNARPACIAAVAKQLGTGQQGLVVTDIMESEAATVLMVQAPQADAPWKCFTDRKGHVTGVEYSGSEG</sequence>
<dbReference type="EMBL" id="JBHSAF010000001">
    <property type="protein sequence ID" value="MFC3912231.1"/>
    <property type="molecule type" value="Genomic_DNA"/>
</dbReference>
<evidence type="ECO:0000313" key="2">
    <source>
        <dbReference type="EMBL" id="MFC3912231.1"/>
    </source>
</evidence>
<organism evidence="2 3">
    <name type="scientific">Pseudaeromonas sharmana</name>
    <dbReference type="NCBI Taxonomy" id="328412"/>
    <lineage>
        <taxon>Bacteria</taxon>
        <taxon>Pseudomonadati</taxon>
        <taxon>Pseudomonadota</taxon>
        <taxon>Gammaproteobacteria</taxon>
        <taxon>Aeromonadales</taxon>
        <taxon>Aeromonadaceae</taxon>
        <taxon>Pseudaeromonas</taxon>
    </lineage>
</organism>
<name>A0ABV8CK79_9GAMM</name>
<protein>
    <submittedName>
        <fullName evidence="2">Uncharacterized protein</fullName>
    </submittedName>
</protein>
<dbReference type="RefSeq" id="WP_377150331.1">
    <property type="nucleotide sequence ID" value="NZ_JBHSAF010000001.1"/>
</dbReference>
<gene>
    <name evidence="2" type="ORF">ACFOSS_01975</name>
</gene>
<evidence type="ECO:0000313" key="3">
    <source>
        <dbReference type="Proteomes" id="UP001595692"/>
    </source>
</evidence>
<reference evidence="3" key="1">
    <citation type="journal article" date="2019" name="Int. J. Syst. Evol. Microbiol.">
        <title>The Global Catalogue of Microorganisms (GCM) 10K type strain sequencing project: providing services to taxonomists for standard genome sequencing and annotation.</title>
        <authorList>
            <consortium name="The Broad Institute Genomics Platform"/>
            <consortium name="The Broad Institute Genome Sequencing Center for Infectious Disease"/>
            <person name="Wu L."/>
            <person name="Ma J."/>
        </authorList>
    </citation>
    <scope>NUCLEOTIDE SEQUENCE [LARGE SCALE GENOMIC DNA]</scope>
    <source>
        <strain evidence="3">CCUG 54939</strain>
    </source>
</reference>
<feature type="signal peptide" evidence="1">
    <location>
        <begin position="1"/>
        <end position="19"/>
    </location>
</feature>
<dbReference type="Proteomes" id="UP001595692">
    <property type="component" value="Unassembled WGS sequence"/>
</dbReference>
<keyword evidence="1" id="KW-0732">Signal</keyword>
<accession>A0ABV8CK79</accession>
<comment type="caution">
    <text evidence="2">The sequence shown here is derived from an EMBL/GenBank/DDBJ whole genome shotgun (WGS) entry which is preliminary data.</text>
</comment>